<dbReference type="HOGENOM" id="CLU_3051525_0_0_1"/>
<name>U9TYA6_RHIID</name>
<dbReference type="AlphaFoldDB" id="U9TYA6"/>
<dbReference type="EMBL" id="KI286139">
    <property type="protein sequence ID" value="ESA11318.1"/>
    <property type="molecule type" value="Genomic_DNA"/>
</dbReference>
<organism evidence="1">
    <name type="scientific">Rhizophagus irregularis (strain DAOM 181602 / DAOM 197198 / MUCL 43194)</name>
    <name type="common">Arbuscular mycorrhizal fungus</name>
    <name type="synonym">Glomus intraradices</name>
    <dbReference type="NCBI Taxonomy" id="747089"/>
    <lineage>
        <taxon>Eukaryota</taxon>
        <taxon>Fungi</taxon>
        <taxon>Fungi incertae sedis</taxon>
        <taxon>Mucoromycota</taxon>
        <taxon>Glomeromycotina</taxon>
        <taxon>Glomeromycetes</taxon>
        <taxon>Glomerales</taxon>
        <taxon>Glomeraceae</taxon>
        <taxon>Rhizophagus</taxon>
    </lineage>
</organism>
<gene>
    <name evidence="1" type="ORF">GLOINDRAFT_28423</name>
</gene>
<reference evidence="1" key="1">
    <citation type="submission" date="2013-07" db="EMBL/GenBank/DDBJ databases">
        <title>The genome of an arbuscular mycorrhizal fungus provides insights into the evolution of the oldest plant symbiosis.</title>
        <authorList>
            <consortium name="DOE Joint Genome Institute"/>
            <person name="Tisserant E."/>
            <person name="Malbreil M."/>
            <person name="Kuo A."/>
            <person name="Kohler A."/>
            <person name="Symeonidi A."/>
            <person name="Balestrini R."/>
            <person name="Charron P."/>
            <person name="Duensing N."/>
            <person name="Frei-dit-Frey N."/>
            <person name="Gianinazzi-Pearson V."/>
            <person name="Gilbert B."/>
            <person name="Handa Y."/>
            <person name="Hijri M."/>
            <person name="Kaul R."/>
            <person name="Kawaguchi M."/>
            <person name="Krajinski F."/>
            <person name="Lammers P."/>
            <person name="Lapierre D."/>
            <person name="Masclaux F.G."/>
            <person name="Murat C."/>
            <person name="Morin E."/>
            <person name="Ndikumana S."/>
            <person name="Pagni M."/>
            <person name="Petitpierre D."/>
            <person name="Requena N."/>
            <person name="Rosikiewicz P."/>
            <person name="Riley R."/>
            <person name="Saito K."/>
            <person name="San Clemente H."/>
            <person name="Shapiro H."/>
            <person name="van Tuinen D."/>
            <person name="Becard G."/>
            <person name="Bonfante P."/>
            <person name="Paszkowski U."/>
            <person name="Shachar-Hill Y."/>
            <person name="Young J.P."/>
            <person name="Sanders I.R."/>
            <person name="Henrissat B."/>
            <person name="Rensing S.A."/>
            <person name="Grigoriev I.V."/>
            <person name="Corradi N."/>
            <person name="Roux C."/>
            <person name="Martin F."/>
        </authorList>
    </citation>
    <scope>NUCLEOTIDE SEQUENCE</scope>
    <source>
        <strain evidence="1">DAOM 197198</strain>
    </source>
</reference>
<sequence length="54" mass="6330">MSQQTLLSVKVYGSTLLCNIFKEINDVHCPNCCCHLPRLKSRDMRRFDHQATYD</sequence>
<evidence type="ECO:0000313" key="1">
    <source>
        <dbReference type="EMBL" id="ESA11318.1"/>
    </source>
</evidence>
<protein>
    <submittedName>
        <fullName evidence="1">Uncharacterized protein</fullName>
    </submittedName>
</protein>
<proteinExistence type="predicted"/>
<accession>U9TYA6</accession>